<keyword evidence="2" id="KW-1185">Reference proteome</keyword>
<organism evidence="1 2">
    <name type="scientific">Pleurodeles waltl</name>
    <name type="common">Iberian ribbed newt</name>
    <dbReference type="NCBI Taxonomy" id="8319"/>
    <lineage>
        <taxon>Eukaryota</taxon>
        <taxon>Metazoa</taxon>
        <taxon>Chordata</taxon>
        <taxon>Craniata</taxon>
        <taxon>Vertebrata</taxon>
        <taxon>Euteleostomi</taxon>
        <taxon>Amphibia</taxon>
        <taxon>Batrachia</taxon>
        <taxon>Caudata</taxon>
        <taxon>Salamandroidea</taxon>
        <taxon>Salamandridae</taxon>
        <taxon>Pleurodelinae</taxon>
        <taxon>Pleurodeles</taxon>
    </lineage>
</organism>
<evidence type="ECO:0008006" key="3">
    <source>
        <dbReference type="Google" id="ProtNLM"/>
    </source>
</evidence>
<dbReference type="EMBL" id="JANPWB010000003">
    <property type="protein sequence ID" value="KAJ1201989.1"/>
    <property type="molecule type" value="Genomic_DNA"/>
</dbReference>
<name>A0AAV7VMT5_PLEWA</name>
<protein>
    <recommendedName>
        <fullName evidence="3">Secreted protein</fullName>
    </recommendedName>
</protein>
<evidence type="ECO:0000313" key="2">
    <source>
        <dbReference type="Proteomes" id="UP001066276"/>
    </source>
</evidence>
<proteinExistence type="predicted"/>
<dbReference type="Proteomes" id="UP001066276">
    <property type="component" value="Chromosome 2_1"/>
</dbReference>
<reference evidence="1" key="1">
    <citation type="journal article" date="2022" name="bioRxiv">
        <title>Sequencing and chromosome-scale assembly of the giantPleurodeles waltlgenome.</title>
        <authorList>
            <person name="Brown T."/>
            <person name="Elewa A."/>
            <person name="Iarovenko S."/>
            <person name="Subramanian E."/>
            <person name="Araus A.J."/>
            <person name="Petzold A."/>
            <person name="Susuki M."/>
            <person name="Suzuki K.-i.T."/>
            <person name="Hayashi T."/>
            <person name="Toyoda A."/>
            <person name="Oliveira C."/>
            <person name="Osipova E."/>
            <person name="Leigh N.D."/>
            <person name="Simon A."/>
            <person name="Yun M.H."/>
        </authorList>
    </citation>
    <scope>NUCLEOTIDE SEQUENCE</scope>
    <source>
        <strain evidence="1">20211129_DDA</strain>
        <tissue evidence="1">Liver</tissue>
    </source>
</reference>
<sequence length="94" mass="10401">MPRLKDRHVDSCVVIVWAYFCWRDGVGFVFASLSLTFSVAEFRVHGGVLEVFCTAEPTRAVPALSFTRMPASSTLAAKSLEQEELSSVLAVYLE</sequence>
<dbReference type="AlphaFoldDB" id="A0AAV7VMT5"/>
<evidence type="ECO:0000313" key="1">
    <source>
        <dbReference type="EMBL" id="KAJ1201989.1"/>
    </source>
</evidence>
<comment type="caution">
    <text evidence="1">The sequence shown here is derived from an EMBL/GenBank/DDBJ whole genome shotgun (WGS) entry which is preliminary data.</text>
</comment>
<gene>
    <name evidence="1" type="ORF">NDU88_005793</name>
</gene>
<accession>A0AAV7VMT5</accession>